<dbReference type="Pfam" id="PF00486">
    <property type="entry name" value="Trans_reg_C"/>
    <property type="match status" value="1"/>
</dbReference>
<evidence type="ECO:0000313" key="8">
    <source>
        <dbReference type="Proteomes" id="UP000199352"/>
    </source>
</evidence>
<dbReference type="InterPro" id="IPR019734">
    <property type="entry name" value="TPR_rpt"/>
</dbReference>
<comment type="similarity">
    <text evidence="1">Belongs to the AfsR/DnrI/RedD regulatory family.</text>
</comment>
<dbReference type="EMBL" id="FOFR01000001">
    <property type="protein sequence ID" value="SEP88853.1"/>
    <property type="molecule type" value="Genomic_DNA"/>
</dbReference>
<name>A0A1H9BJR5_9PSEU</name>
<dbReference type="PRINTS" id="PR00364">
    <property type="entry name" value="DISEASERSIST"/>
</dbReference>
<evidence type="ECO:0000256" key="5">
    <source>
        <dbReference type="PROSITE-ProRule" id="PRU01091"/>
    </source>
</evidence>
<dbReference type="InterPro" id="IPR011990">
    <property type="entry name" value="TPR-like_helical_dom_sf"/>
</dbReference>
<dbReference type="GO" id="GO:0003677">
    <property type="term" value="F:DNA binding"/>
    <property type="evidence" value="ECO:0007669"/>
    <property type="project" value="UniProtKB-UniRule"/>
</dbReference>
<dbReference type="SMART" id="SM00862">
    <property type="entry name" value="Trans_reg_C"/>
    <property type="match status" value="1"/>
</dbReference>
<dbReference type="SMART" id="SM01043">
    <property type="entry name" value="BTAD"/>
    <property type="match status" value="1"/>
</dbReference>
<dbReference type="Gene3D" id="3.40.50.300">
    <property type="entry name" value="P-loop containing nucleotide triphosphate hydrolases"/>
    <property type="match status" value="1"/>
</dbReference>
<dbReference type="SUPFAM" id="SSF52540">
    <property type="entry name" value="P-loop containing nucleoside triphosphate hydrolases"/>
    <property type="match status" value="1"/>
</dbReference>
<feature type="DNA-binding region" description="OmpR/PhoB-type" evidence="5">
    <location>
        <begin position="1"/>
        <end position="88"/>
    </location>
</feature>
<dbReference type="InterPro" id="IPR001867">
    <property type="entry name" value="OmpR/PhoB-type_DNA-bd"/>
</dbReference>
<dbReference type="Gene3D" id="1.10.8.430">
    <property type="entry name" value="Helical domain of apoptotic protease-activating factors"/>
    <property type="match status" value="1"/>
</dbReference>
<dbReference type="Proteomes" id="UP000199352">
    <property type="component" value="Unassembled WGS sequence"/>
</dbReference>
<dbReference type="PROSITE" id="PS51755">
    <property type="entry name" value="OMPR_PHOB"/>
    <property type="match status" value="1"/>
</dbReference>
<dbReference type="AlphaFoldDB" id="A0A1H9BJR5"/>
<evidence type="ECO:0000313" key="7">
    <source>
        <dbReference type="EMBL" id="SEP88853.1"/>
    </source>
</evidence>
<dbReference type="Pfam" id="PF13181">
    <property type="entry name" value="TPR_8"/>
    <property type="match status" value="1"/>
</dbReference>
<keyword evidence="4" id="KW-0804">Transcription</keyword>
<evidence type="ECO:0000256" key="2">
    <source>
        <dbReference type="ARBA" id="ARBA00023015"/>
    </source>
</evidence>
<dbReference type="InterPro" id="IPR016032">
    <property type="entry name" value="Sig_transdc_resp-reg_C-effctor"/>
</dbReference>
<keyword evidence="8" id="KW-1185">Reference proteome</keyword>
<organism evidence="7 8">
    <name type="scientific">Lentzea xinjiangensis</name>
    <dbReference type="NCBI Taxonomy" id="402600"/>
    <lineage>
        <taxon>Bacteria</taxon>
        <taxon>Bacillati</taxon>
        <taxon>Actinomycetota</taxon>
        <taxon>Actinomycetes</taxon>
        <taxon>Pseudonocardiales</taxon>
        <taxon>Pseudonocardiaceae</taxon>
        <taxon>Lentzea</taxon>
    </lineage>
</organism>
<protein>
    <submittedName>
        <fullName evidence="7">DNA-binding transcriptional activator of the SARP family</fullName>
    </submittedName>
</protein>
<dbReference type="GO" id="GO:0043531">
    <property type="term" value="F:ADP binding"/>
    <property type="evidence" value="ECO:0007669"/>
    <property type="project" value="InterPro"/>
</dbReference>
<evidence type="ECO:0000256" key="4">
    <source>
        <dbReference type="ARBA" id="ARBA00023163"/>
    </source>
</evidence>
<dbReference type="InterPro" id="IPR036388">
    <property type="entry name" value="WH-like_DNA-bd_sf"/>
</dbReference>
<dbReference type="GO" id="GO:0006355">
    <property type="term" value="P:regulation of DNA-templated transcription"/>
    <property type="evidence" value="ECO:0007669"/>
    <property type="project" value="InterPro"/>
</dbReference>
<reference evidence="8" key="1">
    <citation type="submission" date="2016-10" db="EMBL/GenBank/DDBJ databases">
        <authorList>
            <person name="Varghese N."/>
            <person name="Submissions S."/>
        </authorList>
    </citation>
    <scope>NUCLEOTIDE SEQUENCE [LARGE SCALE GENOMIC DNA]</scope>
    <source>
        <strain evidence="8">CGMCC 4.3525</strain>
    </source>
</reference>
<dbReference type="GO" id="GO:0000160">
    <property type="term" value="P:phosphorelay signal transduction system"/>
    <property type="evidence" value="ECO:0007669"/>
    <property type="project" value="InterPro"/>
</dbReference>
<dbReference type="InterPro" id="IPR027417">
    <property type="entry name" value="P-loop_NTPase"/>
</dbReference>
<dbReference type="Gene3D" id="1.10.10.10">
    <property type="entry name" value="Winged helix-like DNA-binding domain superfamily/Winged helix DNA-binding domain"/>
    <property type="match status" value="1"/>
</dbReference>
<evidence type="ECO:0000259" key="6">
    <source>
        <dbReference type="PROSITE" id="PS51755"/>
    </source>
</evidence>
<dbReference type="InterPro" id="IPR042197">
    <property type="entry name" value="Apaf_helical"/>
</dbReference>
<feature type="domain" description="OmpR/PhoB-type" evidence="6">
    <location>
        <begin position="1"/>
        <end position="88"/>
    </location>
</feature>
<dbReference type="PANTHER" id="PTHR35807:SF1">
    <property type="entry name" value="TRANSCRIPTIONAL REGULATOR REDD"/>
    <property type="match status" value="1"/>
</dbReference>
<evidence type="ECO:0000256" key="3">
    <source>
        <dbReference type="ARBA" id="ARBA00023125"/>
    </source>
</evidence>
<dbReference type="SMART" id="SM00028">
    <property type="entry name" value="TPR"/>
    <property type="match status" value="6"/>
</dbReference>
<dbReference type="InterPro" id="IPR051677">
    <property type="entry name" value="AfsR-DnrI-RedD_regulator"/>
</dbReference>
<dbReference type="SUPFAM" id="SSF48452">
    <property type="entry name" value="TPR-like"/>
    <property type="match status" value="2"/>
</dbReference>
<dbReference type="Pfam" id="PF13424">
    <property type="entry name" value="TPR_12"/>
    <property type="match status" value="1"/>
</dbReference>
<accession>A0A1H9BJR5</accession>
<keyword evidence="3 5" id="KW-0238">DNA-binding</keyword>
<dbReference type="SUPFAM" id="SSF46894">
    <property type="entry name" value="C-terminal effector domain of the bipartite response regulators"/>
    <property type="match status" value="1"/>
</dbReference>
<gene>
    <name evidence="7" type="ORF">SAMN05216188_101812</name>
</gene>
<evidence type="ECO:0000256" key="1">
    <source>
        <dbReference type="ARBA" id="ARBA00005820"/>
    </source>
</evidence>
<dbReference type="CDD" id="cd15831">
    <property type="entry name" value="BTAD"/>
    <property type="match status" value="1"/>
</dbReference>
<dbReference type="STRING" id="402600.SAMN05216188_101812"/>
<dbReference type="Pfam" id="PF13374">
    <property type="entry name" value="TPR_10"/>
    <property type="match status" value="1"/>
</dbReference>
<sequence>MLGPLEVLLDGEEVVIPAGKGRVLLATLLLRPNQFVSVDTLVDRLWDGSPPSADRAAKTLQMTVTRLRQALGPANCVSTTTNGYVAEVGDLDLLRFRELAGDSPHAALALWRGPVLRNVSSDGLHRDDVPPLLAERLAALERRIELDLERGRAADLVPELRTLTAEHPLRERFWAQLMIALYRSDQQAAALEAFRQVSDLLADELGIDPGPLLRELHQSILRAEPDLAVRRDIVVPQQLPPDLLRFTGRTGELARLDRLLPVGNAGQAVVISAIAGSAGVGKTALAVHWAHSVRNRFPDGQLALNLRGYDREEPMTPHDALGQLLRGLGISSGEIPADTTQRVGLYRSLLAGRRVLVLLDNVRTADQARPLLPTGGRSVAIITSRSDLRGLVALNDAKVLRLSVLPPDEAAQLLERVMGADRARAEPEAVAALAELCAGLPLALRIAASLLANEPHLGVRDLVEQLRTGDRLAELEITDDPESAVRAAFDLSYAALPPEERRMFRVLGLAPRADFTPQSAGALLGVPSKRALSLLRALSRAHLVEEHAPLRFSLHDLLRLHAHECAMAEESEEQRRAAVVRLLDHHLHTLDRSYSILRTIRAVLPLTDRDPVVELADFDDKSGALSWCRREHDVLIELCEFALEEGYLEHAWQMSCAMWGYLYVHGSTEDFLRVNTIALSAARRLANRYAEGVALHALAMTHKSTHNYEQALDLLHTALRLRREIGDERGIAVSSAELASTHLWQGHHDEAVHYYEASAEQWRRIGNEAGLAMSTNSLAWTLVRKGDHARAVVVAKEGIELQAKFGEPPPTFKDTLAQAYAGLGDMAKAVEIYRDVLGSDALSSAGVLEKVEVLYRGAQVLNRTGDRSTALSCAREALTLAQRSGLAIAEEVRLGLEEIENSEESHPADASP</sequence>
<dbReference type="PANTHER" id="PTHR35807">
    <property type="entry name" value="TRANSCRIPTIONAL REGULATOR REDD-RELATED"/>
    <property type="match status" value="1"/>
</dbReference>
<dbReference type="Gene3D" id="1.25.40.10">
    <property type="entry name" value="Tetratricopeptide repeat domain"/>
    <property type="match status" value="3"/>
</dbReference>
<dbReference type="Pfam" id="PF03704">
    <property type="entry name" value="BTAD"/>
    <property type="match status" value="1"/>
</dbReference>
<proteinExistence type="inferred from homology"/>
<dbReference type="InterPro" id="IPR005158">
    <property type="entry name" value="BTAD"/>
</dbReference>
<keyword evidence="2" id="KW-0805">Transcription regulation</keyword>